<dbReference type="Gene3D" id="2.30.30.140">
    <property type="match status" value="2"/>
</dbReference>
<dbReference type="AlphaFoldDB" id="A0A368H4D1"/>
<dbReference type="GO" id="GO:0045892">
    <property type="term" value="P:negative regulation of DNA-templated transcription"/>
    <property type="evidence" value="ECO:0007669"/>
    <property type="project" value="TreeGrafter"/>
</dbReference>
<evidence type="ECO:0000256" key="3">
    <source>
        <dbReference type="SAM" id="MobiDB-lite"/>
    </source>
</evidence>
<dbReference type="EMBL" id="JOJR01000026">
    <property type="protein sequence ID" value="RCN50130.1"/>
    <property type="molecule type" value="Genomic_DNA"/>
</dbReference>
<name>A0A368H4D1_ANCCA</name>
<feature type="repeat" description="MBT" evidence="2">
    <location>
        <begin position="196"/>
        <end position="306"/>
    </location>
</feature>
<feature type="region of interest" description="Disordered" evidence="3">
    <location>
        <begin position="1"/>
        <end position="84"/>
    </location>
</feature>
<feature type="compositionally biased region" description="Basic and acidic residues" evidence="3">
    <location>
        <begin position="20"/>
        <end position="46"/>
    </location>
</feature>
<reference evidence="4 5" key="1">
    <citation type="submission" date="2014-10" db="EMBL/GenBank/DDBJ databases">
        <title>Draft genome of the hookworm Ancylostoma caninum.</title>
        <authorList>
            <person name="Mitreva M."/>
        </authorList>
    </citation>
    <scope>NUCLEOTIDE SEQUENCE [LARGE SCALE GENOMIC DNA]</scope>
    <source>
        <strain evidence="4 5">Baltimore</strain>
    </source>
</reference>
<keyword evidence="5" id="KW-1185">Reference proteome</keyword>
<keyword evidence="1" id="KW-0677">Repeat</keyword>
<dbReference type="PANTHER" id="PTHR12247:SF132">
    <property type="entry name" value="POLYCOMB PROTEIN SCM"/>
    <property type="match status" value="1"/>
</dbReference>
<evidence type="ECO:0000313" key="4">
    <source>
        <dbReference type="EMBL" id="RCN50130.1"/>
    </source>
</evidence>
<gene>
    <name evidence="4" type="ORF">ANCCAN_03735</name>
</gene>
<accession>A0A368H4D1</accession>
<evidence type="ECO:0000256" key="1">
    <source>
        <dbReference type="ARBA" id="ARBA00022737"/>
    </source>
</evidence>
<dbReference type="GO" id="GO:0003682">
    <property type="term" value="F:chromatin binding"/>
    <property type="evidence" value="ECO:0007669"/>
    <property type="project" value="TreeGrafter"/>
</dbReference>
<evidence type="ECO:0000256" key="2">
    <source>
        <dbReference type="PROSITE-ProRule" id="PRU00459"/>
    </source>
</evidence>
<feature type="repeat" description="MBT" evidence="2">
    <location>
        <begin position="86"/>
        <end position="188"/>
    </location>
</feature>
<dbReference type="InterPro" id="IPR004092">
    <property type="entry name" value="Mbt"/>
</dbReference>
<dbReference type="SMART" id="SM00561">
    <property type="entry name" value="MBT"/>
    <property type="match status" value="2"/>
</dbReference>
<dbReference type="InterPro" id="IPR050548">
    <property type="entry name" value="PcG_chromatin_remod_factors"/>
</dbReference>
<protein>
    <submittedName>
        <fullName evidence="4">Mbt repeat protein</fullName>
    </submittedName>
</protein>
<dbReference type="SUPFAM" id="SSF63748">
    <property type="entry name" value="Tudor/PWWP/MBT"/>
    <property type="match status" value="2"/>
</dbReference>
<dbReference type="GO" id="GO:0005634">
    <property type="term" value="C:nucleus"/>
    <property type="evidence" value="ECO:0007669"/>
    <property type="project" value="InterPro"/>
</dbReference>
<feature type="compositionally biased region" description="Acidic residues" evidence="3">
    <location>
        <begin position="1"/>
        <end position="12"/>
    </location>
</feature>
<dbReference type="STRING" id="29170.A0A368H4D1"/>
<dbReference type="PANTHER" id="PTHR12247">
    <property type="entry name" value="POLYCOMB GROUP PROTEIN"/>
    <property type="match status" value="1"/>
</dbReference>
<comment type="caution">
    <text evidence="4">The sequence shown here is derived from an EMBL/GenBank/DDBJ whole genome shotgun (WGS) entry which is preliminary data.</text>
</comment>
<organism evidence="4 5">
    <name type="scientific">Ancylostoma caninum</name>
    <name type="common">Dog hookworm</name>
    <dbReference type="NCBI Taxonomy" id="29170"/>
    <lineage>
        <taxon>Eukaryota</taxon>
        <taxon>Metazoa</taxon>
        <taxon>Ecdysozoa</taxon>
        <taxon>Nematoda</taxon>
        <taxon>Chromadorea</taxon>
        <taxon>Rhabditida</taxon>
        <taxon>Rhabditina</taxon>
        <taxon>Rhabditomorpha</taxon>
        <taxon>Strongyloidea</taxon>
        <taxon>Ancylostomatidae</taxon>
        <taxon>Ancylostomatinae</taxon>
        <taxon>Ancylostoma</taxon>
    </lineage>
</organism>
<evidence type="ECO:0000313" key="5">
    <source>
        <dbReference type="Proteomes" id="UP000252519"/>
    </source>
</evidence>
<dbReference type="PROSITE" id="PS51079">
    <property type="entry name" value="MBT"/>
    <property type="match status" value="2"/>
</dbReference>
<dbReference type="GO" id="GO:0042393">
    <property type="term" value="F:histone binding"/>
    <property type="evidence" value="ECO:0007669"/>
    <property type="project" value="TreeGrafter"/>
</dbReference>
<dbReference type="OrthoDB" id="5912862at2759"/>
<dbReference type="Pfam" id="PF02820">
    <property type="entry name" value="MBT"/>
    <property type="match status" value="2"/>
</dbReference>
<sequence length="343" mass="38213">MADVVPEAEEFGNDVPMDPIMEREGSEHSEELELSEAHDSEGHPDDTGENEEPAEQFNQNAEPGPAEPKHAPEPSAEQSSPAKSSFDWDAYLREQNAEAAPRECFFQPDTASENKFQIGKKLMIADPRGPSGSSAMFCLGTVVNVYKLWLCVRLEGLDNSHEKWIFCDDDSIQPIGDSAEDHMKLNPPIGFIHHHGTFPKFLEQHLRPDDETGESMLCPAEWFHPISESLRPARNFFKVGQKVEAIDQRSFNGKTCPATIVETTKSQIQIHFDGWNNGYDIKEPYTTRYVMPVGWSQRNGVEISPPKSGGKSVFVNIFCKHSSRLTVTSSYLRVGTTVGGACI</sequence>
<proteinExistence type="predicted"/>
<dbReference type="Proteomes" id="UP000252519">
    <property type="component" value="Unassembled WGS sequence"/>
</dbReference>